<feature type="transmembrane region" description="Helical" evidence="5">
    <location>
        <begin position="14"/>
        <end position="31"/>
    </location>
</feature>
<evidence type="ECO:0000256" key="4">
    <source>
        <dbReference type="ARBA" id="ARBA00023136"/>
    </source>
</evidence>
<dbReference type="Proteomes" id="UP001231941">
    <property type="component" value="Unassembled WGS sequence"/>
</dbReference>
<reference evidence="6 7" key="1">
    <citation type="submission" date="2023-08" db="EMBL/GenBank/DDBJ databases">
        <authorList>
            <person name="Park J.-S."/>
        </authorList>
    </citation>
    <scope>NUCLEOTIDE SEQUENCE [LARGE SCALE GENOMIC DNA]</scope>
    <source>
        <strain evidence="6 7">2205SS18-9</strain>
    </source>
</reference>
<organism evidence="6 7">
    <name type="scientific">Chengkuizengella axinellae</name>
    <dbReference type="NCBI Taxonomy" id="3064388"/>
    <lineage>
        <taxon>Bacteria</taxon>
        <taxon>Bacillati</taxon>
        <taxon>Bacillota</taxon>
        <taxon>Bacilli</taxon>
        <taxon>Bacillales</taxon>
        <taxon>Paenibacillaceae</taxon>
        <taxon>Chengkuizengella</taxon>
    </lineage>
</organism>
<evidence type="ECO:0000313" key="7">
    <source>
        <dbReference type="Proteomes" id="UP001231941"/>
    </source>
</evidence>
<comment type="caution">
    <text evidence="6">The sequence shown here is derived from an EMBL/GenBank/DDBJ whole genome shotgun (WGS) entry which is preliminary data.</text>
</comment>
<keyword evidence="3 5" id="KW-1133">Transmembrane helix</keyword>
<dbReference type="EMBL" id="JAVAMP010000005">
    <property type="protein sequence ID" value="MDP5275059.1"/>
    <property type="molecule type" value="Genomic_DNA"/>
</dbReference>
<evidence type="ECO:0000256" key="1">
    <source>
        <dbReference type="ARBA" id="ARBA00004141"/>
    </source>
</evidence>
<dbReference type="InterPro" id="IPR019109">
    <property type="entry name" value="MamF_MmsF"/>
</dbReference>
<evidence type="ECO:0000256" key="5">
    <source>
        <dbReference type="SAM" id="Phobius"/>
    </source>
</evidence>
<gene>
    <name evidence="6" type="ORF">Q5Y73_13140</name>
</gene>
<dbReference type="Pfam" id="PF09685">
    <property type="entry name" value="MamF_MmsF"/>
    <property type="match status" value="1"/>
</dbReference>
<accession>A0ABT9J0A7</accession>
<evidence type="ECO:0000256" key="2">
    <source>
        <dbReference type="ARBA" id="ARBA00022692"/>
    </source>
</evidence>
<feature type="transmembrane region" description="Helical" evidence="5">
    <location>
        <begin position="66"/>
        <end position="85"/>
    </location>
</feature>
<feature type="transmembrane region" description="Helical" evidence="5">
    <location>
        <begin position="43"/>
        <end position="60"/>
    </location>
</feature>
<name>A0ABT9J0A7_9BACL</name>
<proteinExistence type="predicted"/>
<protein>
    <recommendedName>
        <fullName evidence="8">DUF4870 domain-containing protein</fullName>
    </recommendedName>
</protein>
<keyword evidence="4 5" id="KW-0472">Membrane</keyword>
<keyword evidence="2 5" id="KW-0812">Transmembrane</keyword>
<evidence type="ECO:0008006" key="8">
    <source>
        <dbReference type="Google" id="ProtNLM"/>
    </source>
</evidence>
<keyword evidence="7" id="KW-1185">Reference proteome</keyword>
<evidence type="ECO:0000256" key="3">
    <source>
        <dbReference type="ARBA" id="ARBA00022989"/>
    </source>
</evidence>
<sequence length="105" mass="11647">MQQPHSKDVEDNKIWAVLAYFLFFIPLVTARESKFAMYHANQGLILLIFAVAINVIGAVIPVLGWLLIIPFGNLAIMVYLIIGIIQSASGKIKPLPLIGNFEIIK</sequence>
<comment type="subcellular location">
    <subcellularLocation>
        <location evidence="1">Membrane</location>
        <topology evidence="1">Multi-pass membrane protein</topology>
    </subcellularLocation>
</comment>
<evidence type="ECO:0000313" key="6">
    <source>
        <dbReference type="EMBL" id="MDP5275059.1"/>
    </source>
</evidence>
<dbReference type="RefSeq" id="WP_305992367.1">
    <property type="nucleotide sequence ID" value="NZ_JAVAMP010000005.1"/>
</dbReference>